<proteinExistence type="inferred from homology"/>
<dbReference type="InterPro" id="IPR036852">
    <property type="entry name" value="Peptidase_S8/S53_dom_sf"/>
</dbReference>
<gene>
    <name evidence="7" type="ORF">DN068_14750</name>
</gene>
<dbReference type="PROSITE" id="PS00138">
    <property type="entry name" value="SUBTILASE_SER"/>
    <property type="match status" value="1"/>
</dbReference>
<dbReference type="Proteomes" id="UP000248745">
    <property type="component" value="Unassembled WGS sequence"/>
</dbReference>
<keyword evidence="3 4" id="KW-0720">Serine protease</keyword>
<protein>
    <recommendedName>
        <fullName evidence="9">Peptidase S8/S53 domain-containing protein</fullName>
    </recommendedName>
</protein>
<dbReference type="Pfam" id="PF00082">
    <property type="entry name" value="Peptidase_S8"/>
    <property type="match status" value="1"/>
</dbReference>
<dbReference type="Gene3D" id="3.40.50.200">
    <property type="entry name" value="Peptidase S8/S53 domain"/>
    <property type="match status" value="1"/>
</dbReference>
<reference evidence="7 8" key="1">
    <citation type="submission" date="2018-06" db="EMBL/GenBank/DDBJ databases">
        <title>Mucibacter soli gen. nov., sp. nov., a new member of the family Chitinophagaceae producing mucin.</title>
        <authorList>
            <person name="Kim M.-K."/>
            <person name="Park S."/>
            <person name="Kim T.-S."/>
            <person name="Joung Y."/>
            <person name="Han J.-H."/>
            <person name="Kim S.B."/>
        </authorList>
    </citation>
    <scope>NUCLEOTIDE SEQUENCE [LARGE SCALE GENOMIC DNA]</scope>
    <source>
        <strain evidence="7 8">R1-15</strain>
    </source>
</reference>
<evidence type="ECO:0000256" key="2">
    <source>
        <dbReference type="ARBA" id="ARBA00022801"/>
    </source>
</evidence>
<dbReference type="GO" id="GO:0016485">
    <property type="term" value="P:protein processing"/>
    <property type="evidence" value="ECO:0007669"/>
    <property type="project" value="TreeGrafter"/>
</dbReference>
<dbReference type="Pfam" id="PF18962">
    <property type="entry name" value="Por_Secre_tail"/>
    <property type="match status" value="1"/>
</dbReference>
<comment type="similarity">
    <text evidence="4">Belongs to the peptidase S8 family.</text>
</comment>
<name>A0A2W2AIX4_9BACT</name>
<dbReference type="PROSITE" id="PS51892">
    <property type="entry name" value="SUBTILASE"/>
    <property type="match status" value="1"/>
</dbReference>
<sequence length="1013" mass="109342">MGSSQLRAEQTHYYITVTDVNYVPHYDPTQHGYRFNQSDLNFGASLYNITGFSQAFPSSRFEFLRQVYSVYIDDPNFLSSLHQNYPGIFVNPMPAPTAVQCFTPNDYGLVFGGNQYALDLIGAQQAWDVTLGDPSILVGMTDGFVNTNHPELQNKISNVYSNNPNAGSVADHGTVVAGLIGGETGNSIGLASIGYKTMVNISTDMTDNGMLTLSNAGMQVLNGSWIQSGLSNCENAGQFDLWGHGLGQAVYDEIYENNTFTVFGAGNGDLSGPNAAAANACGSDGYYFPASYDHNFSVTAVGQKIDVAAASSSSASVKDVHYLNPLGTTPLSTVHNNRVDLSAPGYYSETLDYDPSPTSGNPLYSQGYYGTSLSAPLVTGTAALMLAANKINKPNPCLSAYQLEYILKQNATHIDQISYNIPFAGKLGAGRLNAASAVSAAKTFDCNDPATQTMYVSSVDINSLCNPGQWQLQSGQGPQLSVTIANGTPPFSYNWVPVSNNAMHIDYTSAASPHIDQDQGWGASNSGLFYYVLQVTDASAVPKVASKVVKFQMKTSGYDLAMKDSPYDMYQEPNNQDAVDPRDWEIWHSPDIWNRKIQDGITANQEPEYFSGGNPNYVYVHIRNLGCAASPATGTNLHVYWTKASTGETWSSAWTTATAPSNTTPPGTTAAGGEITNSSTGYALPSIAAGQDLTIAMSWNPINPNNYAGSPQSVDACLLARIQESNIAPYGMATAEVANTTTNVKNNNNIVTRNTAIVNLGRSHARIYHEVIFSNAEFADKGSQIFSLQLLTSKDINKHFAGNLSDYMYATLTLDPVLFDRWVAAGAMGSYGIIDPEKKSVTYDPATPLRLDNISLAPGEAFTVGITFQFRGADVPSNIDDQHIYLRQLTTDADGDHVYGNVSYDVHIDTDHPDNGLFPTLWRTANLTAPQSFIVYPNPANDFVNLNYTGKDNVIADIEITDITGRHINSIPAVSFQNGQSYGINIASLVPGTYIVHLKNNKGLNESYRVSKL</sequence>
<dbReference type="SUPFAM" id="SSF52743">
    <property type="entry name" value="Subtilisin-like"/>
    <property type="match status" value="1"/>
</dbReference>
<feature type="active site" description="Charge relay system" evidence="4">
    <location>
        <position position="142"/>
    </location>
</feature>
<evidence type="ECO:0000313" key="8">
    <source>
        <dbReference type="Proteomes" id="UP000248745"/>
    </source>
</evidence>
<keyword evidence="2 4" id="KW-0378">Hydrolase</keyword>
<comment type="caution">
    <text evidence="7">The sequence shown here is derived from an EMBL/GenBank/DDBJ whole genome shotgun (WGS) entry which is preliminary data.</text>
</comment>
<feature type="active site" description="Charge relay system" evidence="4">
    <location>
        <position position="372"/>
    </location>
</feature>
<dbReference type="NCBIfam" id="TIGR04183">
    <property type="entry name" value="Por_Secre_tail"/>
    <property type="match status" value="1"/>
</dbReference>
<keyword evidence="1 4" id="KW-0645">Protease</keyword>
<accession>A0A2W2AIX4</accession>
<dbReference type="PANTHER" id="PTHR42884">
    <property type="entry name" value="PROPROTEIN CONVERTASE SUBTILISIN/KEXIN-RELATED"/>
    <property type="match status" value="1"/>
</dbReference>
<feature type="domain" description="Peptidase S8/S53" evidence="5">
    <location>
        <begin position="136"/>
        <end position="412"/>
    </location>
</feature>
<dbReference type="InterPro" id="IPR026444">
    <property type="entry name" value="Secre_tail"/>
</dbReference>
<dbReference type="PANTHER" id="PTHR42884:SF14">
    <property type="entry name" value="NEUROENDOCRINE CONVERTASE 1"/>
    <property type="match status" value="1"/>
</dbReference>
<dbReference type="GO" id="GO:0016020">
    <property type="term" value="C:membrane"/>
    <property type="evidence" value="ECO:0007669"/>
    <property type="project" value="TreeGrafter"/>
</dbReference>
<dbReference type="InterPro" id="IPR000209">
    <property type="entry name" value="Peptidase_S8/S53_dom"/>
</dbReference>
<dbReference type="AlphaFoldDB" id="A0A2W2AIX4"/>
<dbReference type="InterPro" id="IPR023828">
    <property type="entry name" value="Peptidase_S8_Ser-AS"/>
</dbReference>
<dbReference type="PRINTS" id="PR00723">
    <property type="entry name" value="SUBTILISIN"/>
</dbReference>
<evidence type="ECO:0000256" key="3">
    <source>
        <dbReference type="ARBA" id="ARBA00022825"/>
    </source>
</evidence>
<keyword evidence="8" id="KW-1185">Reference proteome</keyword>
<evidence type="ECO:0000256" key="1">
    <source>
        <dbReference type="ARBA" id="ARBA00022670"/>
    </source>
</evidence>
<dbReference type="InterPro" id="IPR015500">
    <property type="entry name" value="Peptidase_S8_subtilisin-rel"/>
</dbReference>
<organism evidence="7 8">
    <name type="scientific">Taibaiella soli</name>
    <dbReference type="NCBI Taxonomy" id="1649169"/>
    <lineage>
        <taxon>Bacteria</taxon>
        <taxon>Pseudomonadati</taxon>
        <taxon>Bacteroidota</taxon>
        <taxon>Chitinophagia</taxon>
        <taxon>Chitinophagales</taxon>
        <taxon>Chitinophagaceae</taxon>
        <taxon>Taibaiella</taxon>
    </lineage>
</organism>
<feature type="domain" description="Secretion system C-terminal sorting" evidence="6">
    <location>
        <begin position="935"/>
        <end position="1003"/>
    </location>
</feature>
<feature type="active site" description="Charge relay system" evidence="4">
    <location>
        <position position="172"/>
    </location>
</feature>
<evidence type="ECO:0000259" key="5">
    <source>
        <dbReference type="Pfam" id="PF00082"/>
    </source>
</evidence>
<evidence type="ECO:0000259" key="6">
    <source>
        <dbReference type="Pfam" id="PF18962"/>
    </source>
</evidence>
<evidence type="ECO:0008006" key="9">
    <source>
        <dbReference type="Google" id="ProtNLM"/>
    </source>
</evidence>
<dbReference type="EMBL" id="QKTW01000019">
    <property type="protein sequence ID" value="PZF72190.1"/>
    <property type="molecule type" value="Genomic_DNA"/>
</dbReference>
<evidence type="ECO:0000313" key="7">
    <source>
        <dbReference type="EMBL" id="PZF72190.1"/>
    </source>
</evidence>
<evidence type="ECO:0000256" key="4">
    <source>
        <dbReference type="PROSITE-ProRule" id="PRU01240"/>
    </source>
</evidence>
<dbReference type="GO" id="GO:0004252">
    <property type="term" value="F:serine-type endopeptidase activity"/>
    <property type="evidence" value="ECO:0007669"/>
    <property type="project" value="UniProtKB-UniRule"/>
</dbReference>